<dbReference type="EMBL" id="LATL02000256">
    <property type="protein sequence ID" value="KMW70129.1"/>
    <property type="molecule type" value="Genomic_DNA"/>
</dbReference>
<sequence length="106" mass="12480">MGYFANLRNYHTWIQLVIDVEKSTTLLLLSFHVLGHEYRGLLVCTACAYHRDDSEEGERNISEIQSLTDSPFQFSYADEEDNLVERFKQWLEDIIVTGLEYWNKSI</sequence>
<gene>
    <name evidence="1" type="ORF">WN50_37685</name>
</gene>
<reference evidence="1 2" key="1">
    <citation type="submission" date="2015-06" db="EMBL/GenBank/DDBJ databases">
        <title>Draft genome assembly of filamentous brackish cyanobacterium Limnoraphis robusta strain CS-951.</title>
        <authorList>
            <person name="Willis A."/>
            <person name="Parks M."/>
            <person name="Burford M.A."/>
        </authorList>
    </citation>
    <scope>NUCLEOTIDE SEQUENCE [LARGE SCALE GENOMIC DNA]</scope>
    <source>
        <strain evidence="1 2">CS-951</strain>
    </source>
</reference>
<organism evidence="1 2">
    <name type="scientific">Limnoraphis robusta CS-951</name>
    <dbReference type="NCBI Taxonomy" id="1637645"/>
    <lineage>
        <taxon>Bacteria</taxon>
        <taxon>Bacillati</taxon>
        <taxon>Cyanobacteriota</taxon>
        <taxon>Cyanophyceae</taxon>
        <taxon>Oscillatoriophycideae</taxon>
        <taxon>Oscillatoriales</taxon>
        <taxon>Sirenicapillariaceae</taxon>
        <taxon>Limnoraphis</taxon>
    </lineage>
</organism>
<dbReference type="AlphaFoldDB" id="A0A0J9HLR4"/>
<evidence type="ECO:0000313" key="2">
    <source>
        <dbReference type="Proteomes" id="UP000033607"/>
    </source>
</evidence>
<dbReference type="Proteomes" id="UP000033607">
    <property type="component" value="Unassembled WGS sequence"/>
</dbReference>
<proteinExistence type="predicted"/>
<evidence type="ECO:0000313" key="1">
    <source>
        <dbReference type="EMBL" id="KMW70129.1"/>
    </source>
</evidence>
<name>A0A0J9HLR4_9CYAN</name>
<protein>
    <submittedName>
        <fullName evidence="1">Uncharacterized protein</fullName>
    </submittedName>
</protein>
<comment type="caution">
    <text evidence="1">The sequence shown here is derived from an EMBL/GenBank/DDBJ whole genome shotgun (WGS) entry which is preliminary data.</text>
</comment>
<accession>A0A0J9HLR4</accession>